<dbReference type="PANTHER" id="PTHR10584">
    <property type="entry name" value="SUGAR KINASE"/>
    <property type="match status" value="1"/>
</dbReference>
<dbReference type="InterPro" id="IPR002173">
    <property type="entry name" value="Carboh/pur_kinase_PfkB_CS"/>
</dbReference>
<dbReference type="AlphaFoldDB" id="A0A2A2H2F2"/>
<dbReference type="CDD" id="cd01942">
    <property type="entry name" value="ribokinase_group_A"/>
    <property type="match status" value="1"/>
</dbReference>
<dbReference type="PROSITE" id="PS00584">
    <property type="entry name" value="PFKB_KINASES_2"/>
    <property type="match status" value="1"/>
</dbReference>
<name>A0A2A2H2F2_METBR</name>
<evidence type="ECO:0000259" key="4">
    <source>
        <dbReference type="Pfam" id="PF00294"/>
    </source>
</evidence>
<sequence>MLPVDVVGLGTCNIDFINKVPRLVGIDDEVNVEKLVLSVGGSASNFTVGLSRLNISTGIIARIGNDYFGQLCAKKLCDERVNTQRLLNIDAPTGMVFIAVDPPGERSMYSFMGANAEFKLLKEDIDYINSSKVLHITGMYKEVFEEASRYANFLSLNPGTLLSEYGIDELYKPIKRSNVIFLNKKEVKILTGENLKNGTQVLLDTGAKMVVVTCGKEGANLYTKDEIIHSPVKETAALDTTGAGDSFAAGFIAAYIKDKKLKECLDFANTVASSCVGKIGAMNVSRACNLDI</sequence>
<dbReference type="GO" id="GO:0016301">
    <property type="term" value="F:kinase activity"/>
    <property type="evidence" value="ECO:0007669"/>
    <property type="project" value="UniProtKB-KW"/>
</dbReference>
<evidence type="ECO:0000256" key="1">
    <source>
        <dbReference type="ARBA" id="ARBA00010688"/>
    </source>
</evidence>
<comment type="caution">
    <text evidence="5">The sequence shown here is derived from an EMBL/GenBank/DDBJ whole genome shotgun (WGS) entry which is preliminary data.</text>
</comment>
<organism evidence="5 6">
    <name type="scientific">Methanobacterium bryantii</name>
    <dbReference type="NCBI Taxonomy" id="2161"/>
    <lineage>
        <taxon>Archaea</taxon>
        <taxon>Methanobacteriati</taxon>
        <taxon>Methanobacteriota</taxon>
        <taxon>Methanomada group</taxon>
        <taxon>Methanobacteria</taxon>
        <taxon>Methanobacteriales</taxon>
        <taxon>Methanobacteriaceae</taxon>
        <taxon>Methanobacterium</taxon>
    </lineage>
</organism>
<dbReference type="Gene3D" id="3.40.1190.20">
    <property type="match status" value="1"/>
</dbReference>
<comment type="similarity">
    <text evidence="1">Belongs to the carbohydrate kinase PfkB family.</text>
</comment>
<evidence type="ECO:0000256" key="2">
    <source>
        <dbReference type="ARBA" id="ARBA00022679"/>
    </source>
</evidence>
<dbReference type="PANTHER" id="PTHR10584:SF166">
    <property type="entry name" value="RIBOKINASE"/>
    <property type="match status" value="1"/>
</dbReference>
<dbReference type="SUPFAM" id="SSF53613">
    <property type="entry name" value="Ribokinase-like"/>
    <property type="match status" value="1"/>
</dbReference>
<feature type="domain" description="Carbohydrate kinase PfkB" evidence="4">
    <location>
        <begin position="6"/>
        <end position="284"/>
    </location>
</feature>
<proteinExistence type="inferred from homology"/>
<dbReference type="InterPro" id="IPR029056">
    <property type="entry name" value="Ribokinase-like"/>
</dbReference>
<accession>A0A2A2H2F2</accession>
<keyword evidence="2" id="KW-0808">Transferase</keyword>
<dbReference type="Proteomes" id="UP000217784">
    <property type="component" value="Unassembled WGS sequence"/>
</dbReference>
<dbReference type="InterPro" id="IPR011611">
    <property type="entry name" value="PfkB_dom"/>
</dbReference>
<evidence type="ECO:0000313" key="5">
    <source>
        <dbReference type="EMBL" id="PAV03578.1"/>
    </source>
</evidence>
<gene>
    <name evidence="5" type="ORF">ASJ80_01085</name>
</gene>
<keyword evidence="3 5" id="KW-0418">Kinase</keyword>
<evidence type="ECO:0000313" key="6">
    <source>
        <dbReference type="Proteomes" id="UP000217784"/>
    </source>
</evidence>
<keyword evidence="6" id="KW-1185">Reference proteome</keyword>
<dbReference type="EMBL" id="LMVM01000038">
    <property type="protein sequence ID" value="PAV03578.1"/>
    <property type="molecule type" value="Genomic_DNA"/>
</dbReference>
<dbReference type="OrthoDB" id="26949at2157"/>
<dbReference type="Pfam" id="PF00294">
    <property type="entry name" value="PfkB"/>
    <property type="match status" value="1"/>
</dbReference>
<evidence type="ECO:0000256" key="3">
    <source>
        <dbReference type="ARBA" id="ARBA00022777"/>
    </source>
</evidence>
<protein>
    <submittedName>
        <fullName evidence="5">Carbohydrate kinase</fullName>
    </submittedName>
</protein>
<reference evidence="5 6" key="1">
    <citation type="journal article" date="2017" name="BMC Genomics">
        <title>Genomic analysis of methanogenic archaea reveals a shift towards energy conservation.</title>
        <authorList>
            <person name="Gilmore S.P."/>
            <person name="Henske J.K."/>
            <person name="Sexton J.A."/>
            <person name="Solomon K.V."/>
            <person name="Seppala S."/>
            <person name="Yoo J.I."/>
            <person name="Huyett L.M."/>
            <person name="Pressman A."/>
            <person name="Cogan J.Z."/>
            <person name="Kivenson V."/>
            <person name="Peng X."/>
            <person name="Tan Y."/>
            <person name="Valentine D.L."/>
            <person name="O'Malley M.A."/>
        </authorList>
    </citation>
    <scope>NUCLEOTIDE SEQUENCE [LARGE SCALE GENOMIC DNA]</scope>
    <source>
        <strain evidence="5 6">M.o.H.</strain>
    </source>
</reference>